<organism evidence="3">
    <name type="scientific">Melampsora larici-populina (strain 98AG31 / pathotype 3-4-7)</name>
    <name type="common">Poplar leaf rust fungus</name>
    <dbReference type="NCBI Taxonomy" id="747676"/>
    <lineage>
        <taxon>Eukaryota</taxon>
        <taxon>Fungi</taxon>
        <taxon>Dikarya</taxon>
        <taxon>Basidiomycota</taxon>
        <taxon>Pucciniomycotina</taxon>
        <taxon>Pucciniomycetes</taxon>
        <taxon>Pucciniales</taxon>
        <taxon>Melampsoraceae</taxon>
        <taxon>Melampsora</taxon>
    </lineage>
</organism>
<feature type="compositionally biased region" description="Basic residues" evidence="1">
    <location>
        <begin position="15"/>
        <end position="30"/>
    </location>
</feature>
<dbReference type="KEGG" id="mlr:MELLADRAFT_104871"/>
<dbReference type="VEuPathDB" id="FungiDB:MELLADRAFT_104871"/>
<feature type="region of interest" description="Disordered" evidence="1">
    <location>
        <begin position="1"/>
        <end position="125"/>
    </location>
</feature>
<accession>F4RG16</accession>
<evidence type="ECO:0000313" key="3">
    <source>
        <dbReference type="Proteomes" id="UP000001072"/>
    </source>
</evidence>
<gene>
    <name evidence="2" type="ORF">MELLADRAFT_104871</name>
</gene>
<dbReference type="InParanoid" id="F4RG16"/>
<dbReference type="AlphaFoldDB" id="F4RG16"/>
<keyword evidence="3" id="KW-1185">Reference proteome</keyword>
<feature type="compositionally biased region" description="Acidic residues" evidence="1">
    <location>
        <begin position="68"/>
        <end position="77"/>
    </location>
</feature>
<dbReference type="EMBL" id="GL883100">
    <property type="protein sequence ID" value="EGG08474.1"/>
    <property type="molecule type" value="Genomic_DNA"/>
</dbReference>
<protein>
    <submittedName>
        <fullName evidence="2">Uncharacterized protein</fullName>
    </submittedName>
</protein>
<sequence length="125" mass="14031">MPPRRSNKPTDGSTQHKKTVTSSKRPRPRKTSPAAPPKQSDQGRGRDGVPRTNRRRLSLTASEKALDDVEPLPDDEGDHMTSVPSSKRPHRRNNSPPAPPKRSNQPLLRFQKTSPKAKSYLQLRL</sequence>
<feature type="compositionally biased region" description="Polar residues" evidence="1">
    <location>
        <begin position="102"/>
        <end position="116"/>
    </location>
</feature>
<evidence type="ECO:0000313" key="2">
    <source>
        <dbReference type="EMBL" id="EGG08474.1"/>
    </source>
</evidence>
<dbReference type="RefSeq" id="XP_007408060.1">
    <property type="nucleotide sequence ID" value="XM_007407998.1"/>
</dbReference>
<evidence type="ECO:0000256" key="1">
    <source>
        <dbReference type="SAM" id="MobiDB-lite"/>
    </source>
</evidence>
<reference evidence="3" key="1">
    <citation type="journal article" date="2011" name="Proc. Natl. Acad. Sci. U.S.A.">
        <title>Obligate biotrophy features unraveled by the genomic analysis of rust fungi.</title>
        <authorList>
            <person name="Duplessis S."/>
            <person name="Cuomo C.A."/>
            <person name="Lin Y.-C."/>
            <person name="Aerts A."/>
            <person name="Tisserant E."/>
            <person name="Veneault-Fourrey C."/>
            <person name="Joly D.L."/>
            <person name="Hacquard S."/>
            <person name="Amselem J."/>
            <person name="Cantarel B.L."/>
            <person name="Chiu R."/>
            <person name="Coutinho P.M."/>
            <person name="Feau N."/>
            <person name="Field M."/>
            <person name="Frey P."/>
            <person name="Gelhaye E."/>
            <person name="Goldberg J."/>
            <person name="Grabherr M.G."/>
            <person name="Kodira C.D."/>
            <person name="Kohler A."/>
            <person name="Kuees U."/>
            <person name="Lindquist E.A."/>
            <person name="Lucas S.M."/>
            <person name="Mago R."/>
            <person name="Mauceli E."/>
            <person name="Morin E."/>
            <person name="Murat C."/>
            <person name="Pangilinan J.L."/>
            <person name="Park R."/>
            <person name="Pearson M."/>
            <person name="Quesneville H."/>
            <person name="Rouhier N."/>
            <person name="Sakthikumar S."/>
            <person name="Salamov A.A."/>
            <person name="Schmutz J."/>
            <person name="Selles B."/>
            <person name="Shapiro H."/>
            <person name="Tanguay P."/>
            <person name="Tuskan G.A."/>
            <person name="Henrissat B."/>
            <person name="Van de Peer Y."/>
            <person name="Rouze P."/>
            <person name="Ellis J.G."/>
            <person name="Dodds P.N."/>
            <person name="Schein J.E."/>
            <person name="Zhong S."/>
            <person name="Hamelin R.C."/>
            <person name="Grigoriev I.V."/>
            <person name="Szabo L.J."/>
            <person name="Martin F."/>
        </authorList>
    </citation>
    <scope>NUCLEOTIDE SEQUENCE [LARGE SCALE GENOMIC DNA]</scope>
    <source>
        <strain evidence="3">98AG31 / pathotype 3-4-7</strain>
    </source>
</reference>
<dbReference type="GeneID" id="18922421"/>
<dbReference type="Proteomes" id="UP000001072">
    <property type="component" value="Unassembled WGS sequence"/>
</dbReference>
<name>F4RG16_MELLP</name>
<dbReference type="HOGENOM" id="CLU_1993110_0_0_1"/>
<proteinExistence type="predicted"/>